<dbReference type="InterPro" id="IPR052337">
    <property type="entry name" value="SAT4-like"/>
</dbReference>
<dbReference type="Pfam" id="PF20684">
    <property type="entry name" value="Fung_rhodopsin"/>
    <property type="match status" value="1"/>
</dbReference>
<evidence type="ECO:0000256" key="7">
    <source>
        <dbReference type="SAM" id="Phobius"/>
    </source>
</evidence>
<evidence type="ECO:0000313" key="10">
    <source>
        <dbReference type="Proteomes" id="UP000240883"/>
    </source>
</evidence>
<evidence type="ECO:0000256" key="5">
    <source>
        <dbReference type="ARBA" id="ARBA00038359"/>
    </source>
</evidence>
<dbReference type="Proteomes" id="UP000240883">
    <property type="component" value="Unassembled WGS sequence"/>
</dbReference>
<comment type="similarity">
    <text evidence="5">Belongs to the SAT4 family.</text>
</comment>
<feature type="transmembrane region" description="Helical" evidence="7">
    <location>
        <begin position="190"/>
        <end position="213"/>
    </location>
</feature>
<evidence type="ECO:0000256" key="4">
    <source>
        <dbReference type="ARBA" id="ARBA00023136"/>
    </source>
</evidence>
<evidence type="ECO:0000256" key="6">
    <source>
        <dbReference type="SAM" id="MobiDB-lite"/>
    </source>
</evidence>
<feature type="domain" description="Rhodopsin" evidence="8">
    <location>
        <begin position="42"/>
        <end position="248"/>
    </location>
</feature>
<protein>
    <recommendedName>
        <fullName evidence="8">Rhodopsin domain-containing protein</fullName>
    </recommendedName>
</protein>
<organism evidence="9 10">
    <name type="scientific">Corynespora cassiicola Philippines</name>
    <dbReference type="NCBI Taxonomy" id="1448308"/>
    <lineage>
        <taxon>Eukaryota</taxon>
        <taxon>Fungi</taxon>
        <taxon>Dikarya</taxon>
        <taxon>Ascomycota</taxon>
        <taxon>Pezizomycotina</taxon>
        <taxon>Dothideomycetes</taxon>
        <taxon>Pleosporomycetidae</taxon>
        <taxon>Pleosporales</taxon>
        <taxon>Corynesporascaceae</taxon>
        <taxon>Corynespora</taxon>
    </lineage>
</organism>
<dbReference type="PANTHER" id="PTHR33048">
    <property type="entry name" value="PTH11-LIKE INTEGRAL MEMBRANE PROTEIN (AFU_ORTHOLOGUE AFUA_5G11245)"/>
    <property type="match status" value="1"/>
</dbReference>
<dbReference type="GO" id="GO:0016020">
    <property type="term" value="C:membrane"/>
    <property type="evidence" value="ECO:0007669"/>
    <property type="project" value="UniProtKB-SubCell"/>
</dbReference>
<feature type="region of interest" description="Disordered" evidence="6">
    <location>
        <begin position="427"/>
        <end position="530"/>
    </location>
</feature>
<reference evidence="9 10" key="1">
    <citation type="journal article" date="2018" name="Front. Microbiol.">
        <title>Genome-Wide Analysis of Corynespora cassiicola Leaf Fall Disease Putative Effectors.</title>
        <authorList>
            <person name="Lopez D."/>
            <person name="Ribeiro S."/>
            <person name="Label P."/>
            <person name="Fumanal B."/>
            <person name="Venisse J.S."/>
            <person name="Kohler A."/>
            <person name="de Oliveira R.R."/>
            <person name="Labutti K."/>
            <person name="Lipzen A."/>
            <person name="Lail K."/>
            <person name="Bauer D."/>
            <person name="Ohm R.A."/>
            <person name="Barry K.W."/>
            <person name="Spatafora J."/>
            <person name="Grigoriev I.V."/>
            <person name="Martin F.M."/>
            <person name="Pujade-Renaud V."/>
        </authorList>
    </citation>
    <scope>NUCLEOTIDE SEQUENCE [LARGE SCALE GENOMIC DNA]</scope>
    <source>
        <strain evidence="9 10">Philippines</strain>
    </source>
</reference>
<dbReference type="PANTHER" id="PTHR33048:SF19">
    <property type="entry name" value="MEMBRANE PROTEIN PTH11-LIKE, PUTATIVE (AFU_ORTHOLOGUE AFUA_1G14080)-RELATED"/>
    <property type="match status" value="1"/>
</dbReference>
<feature type="transmembrane region" description="Helical" evidence="7">
    <location>
        <begin position="149"/>
        <end position="170"/>
    </location>
</feature>
<feature type="transmembrane region" description="Helical" evidence="7">
    <location>
        <begin position="59"/>
        <end position="80"/>
    </location>
</feature>
<keyword evidence="2 7" id="KW-0812">Transmembrane</keyword>
<evidence type="ECO:0000313" key="9">
    <source>
        <dbReference type="EMBL" id="PSN73549.1"/>
    </source>
</evidence>
<dbReference type="AlphaFoldDB" id="A0A2T2P7G4"/>
<proteinExistence type="inferred from homology"/>
<keyword evidence="3 7" id="KW-1133">Transmembrane helix</keyword>
<accession>A0A2T2P7G4</accession>
<dbReference type="STRING" id="1448308.A0A2T2P7G4"/>
<comment type="subcellular location">
    <subcellularLocation>
        <location evidence="1">Membrane</location>
        <topology evidence="1">Multi-pass membrane protein</topology>
    </subcellularLocation>
</comment>
<gene>
    <name evidence="9" type="ORF">BS50DRAFT_597074</name>
</gene>
<feature type="transmembrane region" description="Helical" evidence="7">
    <location>
        <begin position="259"/>
        <end position="280"/>
    </location>
</feature>
<feature type="transmembrane region" description="Helical" evidence="7">
    <location>
        <begin position="27"/>
        <end position="47"/>
    </location>
</feature>
<keyword evidence="10" id="KW-1185">Reference proteome</keyword>
<evidence type="ECO:0000256" key="2">
    <source>
        <dbReference type="ARBA" id="ARBA00022692"/>
    </source>
</evidence>
<name>A0A2T2P7G4_CORCC</name>
<keyword evidence="4 7" id="KW-0472">Membrane</keyword>
<feature type="transmembrane region" description="Helical" evidence="7">
    <location>
        <begin position="225"/>
        <end position="247"/>
    </location>
</feature>
<sequence length="530" mass="59510">MILPRALYDESPPERRTRVSNNPTLLYSWWCTIFSLVIIGFRVSGRYIRNERLFREDKIMAWSSIPLMARMAFIHVVLIYGTNNVDTDGLIDPDRIHRREIGSKMVLAARIFYALFIWMAKFTVSEFLKRLTERFWKRGYEWGLRGIRIFLVVTFIVVVIATLAECQPFSHYWQVTPDPGPRCRQGYAHLLTMGVTDIITDLLLVFFPIPIILRSGMPIKRKLSLVALFSMSLILVGVTGSRVPLVIQRQGLQQFRTVFASSEILAAAIVSNAIILGSFLRDRGIKKAKYKVNSTTDSMDRRSSTRRQTLQQYGSDENLARELGFRTNPELADQKPAVARPAPVADLHLLAPNGPPPFSNDNWQFPDRQSQYSSTDLDLKLKATEDSMPSPRSARRVSFYDVGGLLEGGQATMAPSPTDSVIAQDFAPQPRRGSRASSFIPTTRTYAPRRSSRLSQQSEDYEMTIRPSQQLQDPGGLLNESHELGTALPPTRPELSPPIVRSTTQTSYGSVPSLQDAGGLLSSPPSKPFA</sequence>
<evidence type="ECO:0000256" key="1">
    <source>
        <dbReference type="ARBA" id="ARBA00004141"/>
    </source>
</evidence>
<dbReference type="EMBL" id="KZ678129">
    <property type="protein sequence ID" value="PSN73549.1"/>
    <property type="molecule type" value="Genomic_DNA"/>
</dbReference>
<feature type="compositionally biased region" description="Polar residues" evidence="6">
    <location>
        <begin position="501"/>
        <end position="513"/>
    </location>
</feature>
<evidence type="ECO:0000256" key="3">
    <source>
        <dbReference type="ARBA" id="ARBA00022989"/>
    </source>
</evidence>
<dbReference type="InterPro" id="IPR049326">
    <property type="entry name" value="Rhodopsin_dom_fungi"/>
</dbReference>
<feature type="compositionally biased region" description="Polar residues" evidence="6">
    <location>
        <begin position="435"/>
        <end position="445"/>
    </location>
</feature>
<dbReference type="OrthoDB" id="5398233at2759"/>
<evidence type="ECO:0000259" key="8">
    <source>
        <dbReference type="Pfam" id="PF20684"/>
    </source>
</evidence>
<feature type="transmembrane region" description="Helical" evidence="7">
    <location>
        <begin position="107"/>
        <end position="128"/>
    </location>
</feature>